<keyword evidence="4" id="KW-1133">Transmembrane helix</keyword>
<dbReference type="InterPro" id="IPR050469">
    <property type="entry name" value="Diguanylate_Cyclase"/>
</dbReference>
<accession>A0A560GWW7</accession>
<evidence type="ECO:0000313" key="8">
    <source>
        <dbReference type="Proteomes" id="UP000315751"/>
    </source>
</evidence>
<dbReference type="GO" id="GO:1902201">
    <property type="term" value="P:negative regulation of bacterial-type flagellum-dependent cell motility"/>
    <property type="evidence" value="ECO:0007669"/>
    <property type="project" value="TreeGrafter"/>
</dbReference>
<dbReference type="CDD" id="cd01949">
    <property type="entry name" value="GGDEF"/>
    <property type="match status" value="1"/>
</dbReference>
<dbReference type="Proteomes" id="UP000315751">
    <property type="component" value="Unassembled WGS sequence"/>
</dbReference>
<dbReference type="Pfam" id="PF07494">
    <property type="entry name" value="Reg_prop"/>
    <property type="match status" value="3"/>
</dbReference>
<dbReference type="Gene3D" id="3.30.70.270">
    <property type="match status" value="1"/>
</dbReference>
<dbReference type="GO" id="GO:0043709">
    <property type="term" value="P:cell adhesion involved in single-species biofilm formation"/>
    <property type="evidence" value="ECO:0007669"/>
    <property type="project" value="TreeGrafter"/>
</dbReference>
<dbReference type="Pfam" id="PF00990">
    <property type="entry name" value="GGDEF"/>
    <property type="match status" value="1"/>
</dbReference>
<evidence type="ECO:0000256" key="1">
    <source>
        <dbReference type="ARBA" id="ARBA00012528"/>
    </source>
</evidence>
<feature type="compositionally biased region" description="Low complexity" evidence="3">
    <location>
        <begin position="1177"/>
        <end position="1186"/>
    </location>
</feature>
<feature type="region of interest" description="Disordered" evidence="3">
    <location>
        <begin position="31"/>
        <end position="70"/>
    </location>
</feature>
<dbReference type="InterPro" id="IPR015943">
    <property type="entry name" value="WD40/YVTN_repeat-like_dom_sf"/>
</dbReference>
<dbReference type="SMART" id="SM00267">
    <property type="entry name" value="GGDEF"/>
    <property type="match status" value="1"/>
</dbReference>
<evidence type="ECO:0000256" key="5">
    <source>
        <dbReference type="SAM" id="SignalP"/>
    </source>
</evidence>
<comment type="caution">
    <text evidence="7">The sequence shown here is derived from an EMBL/GenBank/DDBJ whole genome shotgun (WGS) entry which is preliminary data.</text>
</comment>
<keyword evidence="4" id="KW-0472">Membrane</keyword>
<dbReference type="FunFam" id="3.30.70.270:FF:000001">
    <property type="entry name" value="Diguanylate cyclase domain protein"/>
    <property type="match status" value="1"/>
</dbReference>
<feature type="region of interest" description="Disordered" evidence="3">
    <location>
        <begin position="1142"/>
        <end position="1217"/>
    </location>
</feature>
<dbReference type="InterPro" id="IPR029787">
    <property type="entry name" value="Nucleotide_cyclase"/>
</dbReference>
<evidence type="ECO:0000313" key="7">
    <source>
        <dbReference type="EMBL" id="TWB38543.1"/>
    </source>
</evidence>
<dbReference type="InterPro" id="IPR011110">
    <property type="entry name" value="Reg_prop"/>
</dbReference>
<dbReference type="InterPro" id="IPR011123">
    <property type="entry name" value="Y_Y_Y"/>
</dbReference>
<dbReference type="Pfam" id="PF07495">
    <property type="entry name" value="Y_Y_Y"/>
    <property type="match status" value="1"/>
</dbReference>
<feature type="compositionally biased region" description="Low complexity" evidence="3">
    <location>
        <begin position="1154"/>
        <end position="1163"/>
    </location>
</feature>
<feature type="domain" description="GGDEF" evidence="6">
    <location>
        <begin position="997"/>
        <end position="1130"/>
    </location>
</feature>
<dbReference type="Gene3D" id="2.60.40.10">
    <property type="entry name" value="Immunoglobulins"/>
    <property type="match status" value="1"/>
</dbReference>
<evidence type="ECO:0000259" key="6">
    <source>
        <dbReference type="PROSITE" id="PS50887"/>
    </source>
</evidence>
<sequence>MRAGGAVSALTRWLGMALMIACAVVPASAGPVPQPADQADPQVPETRVPDTRVLDTRAGGGPMGDAPDRWARLSGPEFDHFISSLHLPNDVVTSVAQTRKGLIWLGTPGGLVRFDGYRAQIYRAAADVRATIKRDAGTRDAGAPPPAGVLPDAYVRNLLVLETGELLVGTNAGGLVRFDPDVNGFRPVPIARHDAAARIMAMAPARDGGAWIVSDQGLDHYDPASATVTPIVDAGPGGISARLFTVLEDSRGAVWLGGHPGLFRRAAGEAGFTRVTAPAGNPDLARALADDVRALYEDGRGRIWVGTADSGAFTWDPDHARPKEIAGLTEGDGLAARHMIRAFIEPEGPGGPLWLATDGAGIVTRAADGQVGRLTHSEMVATSLAADVVHAFLRDRSGNVWVGTERGADRVEAGRRLIATVQTAAPGGTGLADPDVHALAVDGAGRVWLGLGHGRVDVVDANGVLRHVLRPSVDEGIDVCTIVVMPDGGVLAGGRGVTHVNPDTLAATPSWIPALDDTVVLSLAIVPAAIVPAAGGTSVLAGGYDGLFIQGPGGALTHLVHDPADPESLPGDQVNKILVMPPDAGAPAGAVWLATSGGLAVADLRDLPRLRFHTLRTSSRPGTVGVLMHDVVNDIVLDGVGNLWAGTYGGGLAILPPALMRDALAGRPGVVPQVLDEAQGLPSNAISALALDAEGHIWASAAASLVRFNGPGFPPRVLSARDGVIVRSFNIKAAARSPDGRVLFGGLGGLTVVRPELLTPSVPVGVLAVTSLDVNHVVQPPGRLPTPGGTLTLKPGVKTIRLALSLLDFRAPRDTRYAYRLDGFDEDWVEATGAQPQAVYTNLSHGDYTFRVRAWTDLPGLVLSDRQEAVVGFDPDAEPVAPPTAGATAALTIPPLAELAFHLTVLPHWYEQPWFRLLVLFGLLALVACVLAVRTEAQMRRERALGRIVATRTRDLRAANAKLEQLASTDPLTGILNRRRFFELARLEWDRSRRYGHIFSVILFDLDHFKRINDTYGHFMGDEVLRAAVKEAGQACRTVDLLARFGGEEVMMLLPETDLAGARAVAERVRIGLAALEVTYDGQAAQVTASLGVAQWRGPDETLEDLLARADGALYQAKKGGRNRTVLACDALDRAARQGWAIVPTGDGPGGDTGVADTGVSDTGAGGGVAPAPGPLEPLARLAGLGDSALVDPYERETHHRPLSGEETPTEPKVASN</sequence>
<comment type="catalytic activity">
    <reaction evidence="2">
        <text>2 GTP = 3',3'-c-di-GMP + 2 diphosphate</text>
        <dbReference type="Rhea" id="RHEA:24898"/>
        <dbReference type="ChEBI" id="CHEBI:33019"/>
        <dbReference type="ChEBI" id="CHEBI:37565"/>
        <dbReference type="ChEBI" id="CHEBI:58805"/>
        <dbReference type="EC" id="2.7.7.65"/>
    </reaction>
</comment>
<keyword evidence="8" id="KW-1185">Reference proteome</keyword>
<feature type="compositionally biased region" description="Basic and acidic residues" evidence="3">
    <location>
        <begin position="1193"/>
        <end position="1204"/>
    </location>
</feature>
<dbReference type="SUPFAM" id="SSF63829">
    <property type="entry name" value="Calcium-dependent phosphotriesterase"/>
    <property type="match status" value="2"/>
</dbReference>
<keyword evidence="5" id="KW-0732">Signal</keyword>
<dbReference type="InterPro" id="IPR000160">
    <property type="entry name" value="GGDEF_dom"/>
</dbReference>
<evidence type="ECO:0000256" key="4">
    <source>
        <dbReference type="SAM" id="Phobius"/>
    </source>
</evidence>
<keyword evidence="4" id="KW-0812">Transmembrane</keyword>
<feature type="chain" id="PRO_5021698748" description="diguanylate cyclase" evidence="5">
    <location>
        <begin position="30"/>
        <end position="1217"/>
    </location>
</feature>
<dbReference type="NCBIfam" id="TIGR00254">
    <property type="entry name" value="GGDEF"/>
    <property type="match status" value="1"/>
</dbReference>
<dbReference type="EMBL" id="VITR01000012">
    <property type="protein sequence ID" value="TWB38543.1"/>
    <property type="molecule type" value="Genomic_DNA"/>
</dbReference>
<feature type="signal peptide" evidence="5">
    <location>
        <begin position="1"/>
        <end position="29"/>
    </location>
</feature>
<name>A0A560GWW7_9PROT</name>
<gene>
    <name evidence="7" type="ORF">FBZ90_11231</name>
</gene>
<evidence type="ECO:0000256" key="3">
    <source>
        <dbReference type="SAM" id="MobiDB-lite"/>
    </source>
</evidence>
<dbReference type="SUPFAM" id="SSF55073">
    <property type="entry name" value="Nucleotide cyclase"/>
    <property type="match status" value="1"/>
</dbReference>
<protein>
    <recommendedName>
        <fullName evidence="1">diguanylate cyclase</fullName>
        <ecNumber evidence="1">2.7.7.65</ecNumber>
    </recommendedName>
</protein>
<dbReference type="InterPro" id="IPR043128">
    <property type="entry name" value="Rev_trsase/Diguanyl_cyclase"/>
</dbReference>
<dbReference type="GO" id="GO:0005886">
    <property type="term" value="C:plasma membrane"/>
    <property type="evidence" value="ECO:0007669"/>
    <property type="project" value="TreeGrafter"/>
</dbReference>
<dbReference type="GO" id="GO:0052621">
    <property type="term" value="F:diguanylate cyclase activity"/>
    <property type="evidence" value="ECO:0007669"/>
    <property type="project" value="UniProtKB-EC"/>
</dbReference>
<dbReference type="PANTHER" id="PTHR45138:SF9">
    <property type="entry name" value="DIGUANYLATE CYCLASE DGCM-RELATED"/>
    <property type="match status" value="1"/>
</dbReference>
<organism evidence="7 8">
    <name type="scientific">Nitrospirillum amazonense</name>
    <dbReference type="NCBI Taxonomy" id="28077"/>
    <lineage>
        <taxon>Bacteria</taxon>
        <taxon>Pseudomonadati</taxon>
        <taxon>Pseudomonadota</taxon>
        <taxon>Alphaproteobacteria</taxon>
        <taxon>Rhodospirillales</taxon>
        <taxon>Azospirillaceae</taxon>
        <taxon>Nitrospirillum</taxon>
    </lineage>
</organism>
<dbReference type="PANTHER" id="PTHR45138">
    <property type="entry name" value="REGULATORY COMPONENTS OF SENSORY TRANSDUCTION SYSTEM"/>
    <property type="match status" value="1"/>
</dbReference>
<dbReference type="Gene3D" id="2.130.10.10">
    <property type="entry name" value="YVTN repeat-like/Quinoprotein amine dehydrogenase"/>
    <property type="match status" value="2"/>
</dbReference>
<dbReference type="PROSITE" id="PS50887">
    <property type="entry name" value="GGDEF"/>
    <property type="match status" value="1"/>
</dbReference>
<feature type="compositionally biased region" description="Low complexity" evidence="3">
    <location>
        <begin position="35"/>
        <end position="44"/>
    </location>
</feature>
<dbReference type="EC" id="2.7.7.65" evidence="1"/>
<evidence type="ECO:0000256" key="2">
    <source>
        <dbReference type="ARBA" id="ARBA00034247"/>
    </source>
</evidence>
<reference evidence="7 8" key="1">
    <citation type="submission" date="2019-06" db="EMBL/GenBank/DDBJ databases">
        <title>Genomic Encyclopedia of Type Strains, Phase IV (KMG-V): Genome sequencing to study the core and pangenomes of soil and plant-associated prokaryotes.</title>
        <authorList>
            <person name="Whitman W."/>
        </authorList>
    </citation>
    <scope>NUCLEOTIDE SEQUENCE [LARGE SCALE GENOMIC DNA]</scope>
    <source>
        <strain evidence="7 8">BR 11622</strain>
    </source>
</reference>
<proteinExistence type="predicted"/>
<dbReference type="InterPro" id="IPR013783">
    <property type="entry name" value="Ig-like_fold"/>
</dbReference>
<feature type="transmembrane region" description="Helical" evidence="4">
    <location>
        <begin position="914"/>
        <end position="933"/>
    </location>
</feature>
<dbReference type="AlphaFoldDB" id="A0A560GWW7"/>